<keyword evidence="4" id="KW-0436">Ligase</keyword>
<dbReference type="InterPro" id="IPR013815">
    <property type="entry name" value="ATP_grasp_subdomain_1"/>
</dbReference>
<evidence type="ECO:0000259" key="10">
    <source>
        <dbReference type="PROSITE" id="PS50968"/>
    </source>
</evidence>
<evidence type="ECO:0000259" key="12">
    <source>
        <dbReference type="PROSITE" id="PS50979"/>
    </source>
</evidence>
<dbReference type="SUPFAM" id="SSF56059">
    <property type="entry name" value="Glutathione synthetase ATP-binding domain-like"/>
    <property type="match status" value="1"/>
</dbReference>
<feature type="domain" description="ATP-grasp" evidence="11">
    <location>
        <begin position="119"/>
        <end position="316"/>
    </location>
</feature>
<dbReference type="InterPro" id="IPR011053">
    <property type="entry name" value="Single_hybrid_motif"/>
</dbReference>
<comment type="caution">
    <text evidence="13">The sequence shown here is derived from an EMBL/GenBank/DDBJ whole genome shotgun (WGS) entry which is preliminary data.</text>
</comment>
<dbReference type="RefSeq" id="WP_158050681.1">
    <property type="nucleotide sequence ID" value="NZ_WBKB01000001.1"/>
</dbReference>
<dbReference type="EMBL" id="WBKB01000001">
    <property type="protein sequence ID" value="KAB1644716.1"/>
    <property type="molecule type" value="Genomic_DNA"/>
</dbReference>
<name>A0A7J5BEN2_9MICO</name>
<dbReference type="Proteomes" id="UP000433493">
    <property type="component" value="Unassembled WGS sequence"/>
</dbReference>
<dbReference type="PROSITE" id="PS00867">
    <property type="entry name" value="CPSASE_2"/>
    <property type="match status" value="1"/>
</dbReference>
<dbReference type="SUPFAM" id="SSF52440">
    <property type="entry name" value="PreATP-grasp domain"/>
    <property type="match status" value="1"/>
</dbReference>
<dbReference type="InterPro" id="IPR011764">
    <property type="entry name" value="Biotin_carboxylation_dom"/>
</dbReference>
<comment type="catalytic activity">
    <reaction evidence="8">
        <text>N(6)-biotinyl-L-lysyl-[protein] + hydrogencarbonate + ATP = N(6)-carboxybiotinyl-L-lysyl-[protein] + ADP + phosphate + H(+)</text>
        <dbReference type="Rhea" id="RHEA:13501"/>
        <dbReference type="Rhea" id="RHEA-COMP:10505"/>
        <dbReference type="Rhea" id="RHEA-COMP:10506"/>
        <dbReference type="ChEBI" id="CHEBI:15378"/>
        <dbReference type="ChEBI" id="CHEBI:17544"/>
        <dbReference type="ChEBI" id="CHEBI:30616"/>
        <dbReference type="ChEBI" id="CHEBI:43474"/>
        <dbReference type="ChEBI" id="CHEBI:83144"/>
        <dbReference type="ChEBI" id="CHEBI:83145"/>
        <dbReference type="ChEBI" id="CHEBI:456216"/>
        <dbReference type="EC" id="6.3.4.14"/>
    </reaction>
</comment>
<dbReference type="InterPro" id="IPR005481">
    <property type="entry name" value="BC-like_N"/>
</dbReference>
<dbReference type="PANTHER" id="PTHR48095:SF2">
    <property type="entry name" value="BIOTIN CARBOXYLASE, CHLOROPLASTIC"/>
    <property type="match status" value="1"/>
</dbReference>
<dbReference type="AlphaFoldDB" id="A0A7J5BEN2"/>
<sequence length="587" mass="62563">MQRILIANRGEIAVRIARACADAGYVSIAVYADQDFDAMHVRVADEAYALGGATPGESYLNIDRLLEIAQIANADAVHPGYGFLSENANFARAVEAAGLTFIGPTPESIEQLGDKVTARQIASSVGAPLVPGTDRPLADAQEAIAFATEFGLPVAIKAAFGGGGRGLKVVRRLDEVAAAFDSATREAVTAFGRGECYVERFLDKPRHVEVQVVGDGQGEVLVVGDRDCSLQRRNQKLVEEAPAPNLSDEVRERIHTAAKKICAAVNYRGAGTVEFLLAEDGTVSFLEVNTRLQVEHPITETTSGVDLVREQFRVAEGQGLSRTQTPVAVGHAFEFRINAEDPGRGFLPSPGTVEELRVPGGPGVRWDAGVETGDRVEGAFDSMLGKLVVTGENREVALARSRRALRELEVSGFATVLPFHRAVLDHADFIADQPRVYTQWIETELMPKLEPGERAKPSTSDALLRLPIELDGRRVQLGLPAELLSRFSVAAAAPGTVDPRDAAETSADGAADTAADTVLSPISGTLVHRLMADGAEVAEGDAIAVCEAMKMEMPVQADRTGIITWLVDEGAPIRVDAPLARITPAAD</sequence>
<dbReference type="PANTHER" id="PTHR48095">
    <property type="entry name" value="PYRUVATE CARBOXYLASE SUBUNIT A"/>
    <property type="match status" value="1"/>
</dbReference>
<dbReference type="OrthoDB" id="9760256at2"/>
<dbReference type="GO" id="GO:0004075">
    <property type="term" value="F:biotin carboxylase activity"/>
    <property type="evidence" value="ECO:0007669"/>
    <property type="project" value="UniProtKB-EC"/>
</dbReference>
<dbReference type="CDD" id="cd06850">
    <property type="entry name" value="biotinyl_domain"/>
    <property type="match status" value="1"/>
</dbReference>
<feature type="domain" description="Biotin carboxylation" evidence="12">
    <location>
        <begin position="1"/>
        <end position="444"/>
    </location>
</feature>
<evidence type="ECO:0000256" key="1">
    <source>
        <dbReference type="ARBA" id="ARBA00001953"/>
    </source>
</evidence>
<evidence type="ECO:0000256" key="3">
    <source>
        <dbReference type="ARBA" id="ARBA00013263"/>
    </source>
</evidence>
<reference evidence="13 14" key="1">
    <citation type="submission" date="2019-09" db="EMBL/GenBank/DDBJ databases">
        <title>Phylogeny of genus Pseudoclavibacter and closely related genus.</title>
        <authorList>
            <person name="Li Y."/>
        </authorList>
    </citation>
    <scope>NUCLEOTIDE SEQUENCE [LARGE SCALE GENOMIC DNA]</scope>
    <source>
        <strain evidence="13 14">KCTC 13959</strain>
    </source>
</reference>
<dbReference type="SMART" id="SM00878">
    <property type="entry name" value="Biotin_carb_C"/>
    <property type="match status" value="1"/>
</dbReference>
<dbReference type="Gene3D" id="2.40.50.100">
    <property type="match status" value="1"/>
</dbReference>
<keyword evidence="7" id="KW-0092">Biotin</keyword>
<dbReference type="Gene3D" id="3.40.50.20">
    <property type="match status" value="1"/>
</dbReference>
<dbReference type="Gene3D" id="3.30.1490.20">
    <property type="entry name" value="ATP-grasp fold, A domain"/>
    <property type="match status" value="1"/>
</dbReference>
<dbReference type="PROSITE" id="PS50975">
    <property type="entry name" value="ATP_GRASP"/>
    <property type="match status" value="1"/>
</dbReference>
<organism evidence="13 14">
    <name type="scientific">Gulosibacter chungangensis</name>
    <dbReference type="NCBI Taxonomy" id="979746"/>
    <lineage>
        <taxon>Bacteria</taxon>
        <taxon>Bacillati</taxon>
        <taxon>Actinomycetota</taxon>
        <taxon>Actinomycetes</taxon>
        <taxon>Micrococcales</taxon>
        <taxon>Microbacteriaceae</taxon>
        <taxon>Gulosibacter</taxon>
    </lineage>
</organism>
<keyword evidence="5 9" id="KW-0547">Nucleotide-binding</keyword>
<dbReference type="Gene3D" id="3.30.470.20">
    <property type="entry name" value="ATP-grasp fold, B domain"/>
    <property type="match status" value="1"/>
</dbReference>
<keyword evidence="6 9" id="KW-0067">ATP-binding</keyword>
<evidence type="ECO:0000256" key="4">
    <source>
        <dbReference type="ARBA" id="ARBA00022598"/>
    </source>
</evidence>
<evidence type="ECO:0000256" key="9">
    <source>
        <dbReference type="PROSITE-ProRule" id="PRU00409"/>
    </source>
</evidence>
<accession>A0A7J5BEN2</accession>
<evidence type="ECO:0000256" key="6">
    <source>
        <dbReference type="ARBA" id="ARBA00022840"/>
    </source>
</evidence>
<dbReference type="GO" id="GO:0005524">
    <property type="term" value="F:ATP binding"/>
    <property type="evidence" value="ECO:0007669"/>
    <property type="project" value="UniProtKB-UniRule"/>
</dbReference>
<comment type="cofactor">
    <cofactor evidence="1">
        <name>biotin</name>
        <dbReference type="ChEBI" id="CHEBI:57586"/>
    </cofactor>
</comment>
<evidence type="ECO:0000313" key="14">
    <source>
        <dbReference type="Proteomes" id="UP000433493"/>
    </source>
</evidence>
<gene>
    <name evidence="13" type="ORF">F8O05_00070</name>
</gene>
<dbReference type="Pfam" id="PF02785">
    <property type="entry name" value="Biotin_carb_C"/>
    <property type="match status" value="1"/>
</dbReference>
<dbReference type="InterPro" id="IPR005479">
    <property type="entry name" value="CPAse_ATP-bd"/>
</dbReference>
<dbReference type="FunFam" id="3.40.50.20:FF:000010">
    <property type="entry name" value="Propionyl-CoA carboxylase subunit alpha"/>
    <property type="match status" value="1"/>
</dbReference>
<dbReference type="InterPro" id="IPR011054">
    <property type="entry name" value="Rudment_hybrid_motif"/>
</dbReference>
<evidence type="ECO:0000256" key="8">
    <source>
        <dbReference type="ARBA" id="ARBA00048600"/>
    </source>
</evidence>
<dbReference type="Pfam" id="PF00364">
    <property type="entry name" value="Biotin_lipoyl"/>
    <property type="match status" value="1"/>
</dbReference>
<dbReference type="InterPro" id="IPR000089">
    <property type="entry name" value="Biotin_lipoyl"/>
</dbReference>
<proteinExistence type="predicted"/>
<evidence type="ECO:0000256" key="5">
    <source>
        <dbReference type="ARBA" id="ARBA00022741"/>
    </source>
</evidence>
<dbReference type="InterPro" id="IPR005482">
    <property type="entry name" value="Biotin_COase_C"/>
</dbReference>
<comment type="function">
    <text evidence="2">This protein is a component of the acetyl coenzyme A carboxylase complex; first, biotin carboxylase catalyzes the carboxylation of the carrier protein and then the transcarboxylase transfers the carboxyl group to form malonyl-CoA.</text>
</comment>
<evidence type="ECO:0000259" key="11">
    <source>
        <dbReference type="PROSITE" id="PS50975"/>
    </source>
</evidence>
<evidence type="ECO:0000313" key="13">
    <source>
        <dbReference type="EMBL" id="KAB1644716.1"/>
    </source>
</evidence>
<dbReference type="GO" id="GO:0046872">
    <property type="term" value="F:metal ion binding"/>
    <property type="evidence" value="ECO:0007669"/>
    <property type="project" value="InterPro"/>
</dbReference>
<dbReference type="InterPro" id="IPR011761">
    <property type="entry name" value="ATP-grasp"/>
</dbReference>
<dbReference type="EC" id="6.3.4.14" evidence="3"/>
<dbReference type="PROSITE" id="PS50968">
    <property type="entry name" value="BIOTINYL_LIPOYL"/>
    <property type="match status" value="1"/>
</dbReference>
<dbReference type="SUPFAM" id="SSF51230">
    <property type="entry name" value="Single hybrid motif"/>
    <property type="match status" value="1"/>
</dbReference>
<evidence type="ECO:0000256" key="2">
    <source>
        <dbReference type="ARBA" id="ARBA00003761"/>
    </source>
</evidence>
<dbReference type="Pfam" id="PF00289">
    <property type="entry name" value="Biotin_carb_N"/>
    <property type="match status" value="1"/>
</dbReference>
<feature type="domain" description="Lipoyl-binding" evidence="10">
    <location>
        <begin position="509"/>
        <end position="583"/>
    </location>
</feature>
<protein>
    <recommendedName>
        <fullName evidence="3">biotin carboxylase</fullName>
        <ecNumber evidence="3">6.3.4.14</ecNumber>
    </recommendedName>
</protein>
<dbReference type="Pfam" id="PF02786">
    <property type="entry name" value="CPSase_L_D2"/>
    <property type="match status" value="1"/>
</dbReference>
<keyword evidence="14" id="KW-1185">Reference proteome</keyword>
<dbReference type="InterPro" id="IPR016185">
    <property type="entry name" value="PreATP-grasp_dom_sf"/>
</dbReference>
<dbReference type="SUPFAM" id="SSF51246">
    <property type="entry name" value="Rudiment single hybrid motif"/>
    <property type="match status" value="1"/>
</dbReference>
<dbReference type="InterPro" id="IPR051602">
    <property type="entry name" value="ACC_Biotin_Carboxylase"/>
</dbReference>
<evidence type="ECO:0000256" key="7">
    <source>
        <dbReference type="ARBA" id="ARBA00023267"/>
    </source>
</evidence>
<dbReference type="PROSITE" id="PS50979">
    <property type="entry name" value="BC"/>
    <property type="match status" value="1"/>
</dbReference>